<reference evidence="1 2" key="1">
    <citation type="journal article" date="2019" name="Genome Biol. Evol.">
        <title>Insights into the evolution of the New World diploid cottons (Gossypium, subgenus Houzingenia) based on genome sequencing.</title>
        <authorList>
            <person name="Grover C.E."/>
            <person name="Arick M.A. 2nd"/>
            <person name="Thrash A."/>
            <person name="Conover J.L."/>
            <person name="Sanders W.S."/>
            <person name="Peterson D.G."/>
            <person name="Frelichowski J.E."/>
            <person name="Scheffler J.A."/>
            <person name="Scheffler B.E."/>
            <person name="Wendel J.F."/>
        </authorList>
    </citation>
    <scope>NUCLEOTIDE SEQUENCE [LARGE SCALE GENOMIC DNA]</scope>
    <source>
        <strain evidence="1">27</strain>
        <tissue evidence="1">Leaf</tissue>
    </source>
</reference>
<comment type="caution">
    <text evidence="1">The sequence shown here is derived from an EMBL/GenBank/DDBJ whole genome shotgun (WGS) entry which is preliminary data.</text>
</comment>
<dbReference type="AlphaFoldDB" id="A0A7J8RGZ3"/>
<protein>
    <submittedName>
        <fullName evidence="1">Uncharacterized protein</fullName>
    </submittedName>
</protein>
<evidence type="ECO:0000313" key="1">
    <source>
        <dbReference type="EMBL" id="MBA0612636.1"/>
    </source>
</evidence>
<evidence type="ECO:0000313" key="2">
    <source>
        <dbReference type="Proteomes" id="UP000593561"/>
    </source>
</evidence>
<feature type="non-terminal residue" evidence="1">
    <location>
        <position position="1"/>
    </location>
</feature>
<proteinExistence type="predicted"/>
<name>A0A7J8RGZ3_GOSDV</name>
<dbReference type="EMBL" id="JABFAC010000005">
    <property type="protein sequence ID" value="MBA0612636.1"/>
    <property type="molecule type" value="Genomic_DNA"/>
</dbReference>
<organism evidence="1 2">
    <name type="scientific">Gossypium davidsonii</name>
    <name type="common">Davidson's cotton</name>
    <name type="synonym">Gossypium klotzschianum subsp. davidsonii</name>
    <dbReference type="NCBI Taxonomy" id="34287"/>
    <lineage>
        <taxon>Eukaryota</taxon>
        <taxon>Viridiplantae</taxon>
        <taxon>Streptophyta</taxon>
        <taxon>Embryophyta</taxon>
        <taxon>Tracheophyta</taxon>
        <taxon>Spermatophyta</taxon>
        <taxon>Magnoliopsida</taxon>
        <taxon>eudicotyledons</taxon>
        <taxon>Gunneridae</taxon>
        <taxon>Pentapetalae</taxon>
        <taxon>rosids</taxon>
        <taxon>malvids</taxon>
        <taxon>Malvales</taxon>
        <taxon>Malvaceae</taxon>
        <taxon>Malvoideae</taxon>
        <taxon>Gossypium</taxon>
    </lineage>
</organism>
<accession>A0A7J8RGZ3</accession>
<keyword evidence="2" id="KW-1185">Reference proteome</keyword>
<dbReference type="Proteomes" id="UP000593561">
    <property type="component" value="Unassembled WGS sequence"/>
</dbReference>
<sequence>MLMIYLNLVRADTQIHNDSPIIDRNSPFYDDINGAGPMYAEGGEPVAKSDAKSTILNLGNVFLGKMITLTKMENVGITALLYHFNSDFN</sequence>
<gene>
    <name evidence="1" type="ORF">Godav_013217</name>
</gene>